<comment type="caution">
    <text evidence="1">The sequence shown here is derived from an EMBL/GenBank/DDBJ whole genome shotgun (WGS) entry which is preliminary data.</text>
</comment>
<keyword evidence="2" id="KW-1185">Reference proteome</keyword>
<dbReference type="Proteomes" id="UP001177260">
    <property type="component" value="Unassembled WGS sequence"/>
</dbReference>
<organism evidence="1 2">
    <name type="scientific">Aspergillus melleus</name>
    <dbReference type="NCBI Taxonomy" id="138277"/>
    <lineage>
        <taxon>Eukaryota</taxon>
        <taxon>Fungi</taxon>
        <taxon>Dikarya</taxon>
        <taxon>Ascomycota</taxon>
        <taxon>Pezizomycotina</taxon>
        <taxon>Eurotiomycetes</taxon>
        <taxon>Eurotiomycetidae</taxon>
        <taxon>Eurotiales</taxon>
        <taxon>Aspergillaceae</taxon>
        <taxon>Aspergillus</taxon>
        <taxon>Aspergillus subgen. Circumdati</taxon>
    </lineage>
</organism>
<evidence type="ECO:0000313" key="2">
    <source>
        <dbReference type="Proteomes" id="UP001177260"/>
    </source>
</evidence>
<gene>
    <name evidence="1" type="ORF">N8T08_000032</name>
</gene>
<proteinExistence type="predicted"/>
<sequence>MPCTIIAFLTRKSGLTPTEFRTHYETTHIPLLKELAGPHFPIAHKRFYLPRTRASDAVEADHSNTAYPAPVLAGESADFQYDVYAELTFRDVEHLGAFHEMEEADQSRTADYIIVGGGTAALVVACRLSENPNARIIVLERGKGESSDARVKNPLAYESLTGSEMDWNFEMAPQTGLGDRGFHQAAGKALGGSSMVNGCIFLPPAAAGLDAWSSLGNPGWNWETLAPYFHKTYTLHPSNEESRPTTRTAGFEDAGPIQVSYPVSTEKADTTLLDAWKQAFEKNGYRYTGKLVPEGTTTASGYGAILASRANVEIIAGANVTRIRFNSAAPSRNPTATGVEVQTEAQGTVIFKPTKEVIMAAGVFNNPKILELSGIGDTDRLQEFGIPPLVHLPGVGENLSNHTMSILTAPLRDHPDIKGIAPGMKANAFIRLGPPDMQEILAPTRETEYHTAIARILEHPNEASACIHLAVYPGDVAVMGVFPSYPSSRGSSHIQSTDPADDPLIDPKCLTSPSDLDSMVRHVQHLQGIVRSNHLQPFVDVPPPSDTETLTQMVRESMAIPTAHPCGTTAMLPREKGGVVGPDLKVYGVSNVRVVDASIFPLVPQANPISTVYTVAERAAELIRGS</sequence>
<name>A0ACC3BHR3_9EURO</name>
<reference evidence="1 2" key="1">
    <citation type="journal article" date="2023" name="ACS Omega">
        <title>Identification of the Neoaspergillic Acid Biosynthesis Gene Cluster by Establishing an In Vitro CRISPR-Ribonucleoprotein Genetic System in Aspergillus melleus.</title>
        <authorList>
            <person name="Yuan B."/>
            <person name="Grau M.F."/>
            <person name="Murata R.M."/>
            <person name="Torok T."/>
            <person name="Venkateswaran K."/>
            <person name="Stajich J.E."/>
            <person name="Wang C.C.C."/>
        </authorList>
    </citation>
    <scope>NUCLEOTIDE SEQUENCE [LARGE SCALE GENOMIC DNA]</scope>
    <source>
        <strain evidence="1 2">IMV 1140</strain>
    </source>
</reference>
<dbReference type="EMBL" id="JAOPJF010000001">
    <property type="protein sequence ID" value="KAK1150133.1"/>
    <property type="molecule type" value="Genomic_DNA"/>
</dbReference>
<accession>A0ACC3BHR3</accession>
<evidence type="ECO:0000313" key="1">
    <source>
        <dbReference type="EMBL" id="KAK1150133.1"/>
    </source>
</evidence>
<protein>
    <submittedName>
        <fullName evidence="1">Uncharacterized protein</fullName>
    </submittedName>
</protein>